<reference evidence="1" key="2">
    <citation type="journal article" date="2021" name="PeerJ">
        <title>Extensive microbial diversity within the chicken gut microbiome revealed by metagenomics and culture.</title>
        <authorList>
            <person name="Gilroy R."/>
            <person name="Ravi A."/>
            <person name="Getino M."/>
            <person name="Pursley I."/>
            <person name="Horton D.L."/>
            <person name="Alikhan N.F."/>
            <person name="Baker D."/>
            <person name="Gharbi K."/>
            <person name="Hall N."/>
            <person name="Watson M."/>
            <person name="Adriaenssens E.M."/>
            <person name="Foster-Nyarko E."/>
            <person name="Jarju S."/>
            <person name="Secka A."/>
            <person name="Antonio M."/>
            <person name="Oren A."/>
            <person name="Chaudhuri R.R."/>
            <person name="La Ragione R."/>
            <person name="Hildebrand F."/>
            <person name="Pallen M.J."/>
        </authorList>
    </citation>
    <scope>NUCLEOTIDE SEQUENCE</scope>
    <source>
        <strain evidence="1">ChiGjej1B1-2707</strain>
    </source>
</reference>
<evidence type="ECO:0000313" key="2">
    <source>
        <dbReference type="Proteomes" id="UP000824261"/>
    </source>
</evidence>
<comment type="caution">
    <text evidence="1">The sequence shown here is derived from an EMBL/GenBank/DDBJ whole genome shotgun (WGS) entry which is preliminary data.</text>
</comment>
<dbReference type="CDD" id="cd00838">
    <property type="entry name" value="MPP_superfamily"/>
    <property type="match status" value="1"/>
</dbReference>
<protein>
    <submittedName>
        <fullName evidence="1">Metallophosphatase family protein</fullName>
    </submittedName>
</protein>
<dbReference type="InterPro" id="IPR029052">
    <property type="entry name" value="Metallo-depent_PP-like"/>
</dbReference>
<name>A0A9D1A017_9ACTN</name>
<proteinExistence type="predicted"/>
<accession>A0A9D1A017</accession>
<gene>
    <name evidence="1" type="ORF">IAA69_05540</name>
</gene>
<dbReference type="EMBL" id="DVGB01000064">
    <property type="protein sequence ID" value="HIR01710.1"/>
    <property type="molecule type" value="Genomic_DNA"/>
</dbReference>
<dbReference type="SUPFAM" id="SSF56300">
    <property type="entry name" value="Metallo-dependent phosphatases"/>
    <property type="match status" value="1"/>
</dbReference>
<dbReference type="AlphaFoldDB" id="A0A9D1A017"/>
<reference evidence="1" key="1">
    <citation type="submission" date="2020-10" db="EMBL/GenBank/DDBJ databases">
        <authorList>
            <person name="Gilroy R."/>
        </authorList>
    </citation>
    <scope>NUCLEOTIDE SEQUENCE</scope>
    <source>
        <strain evidence="1">ChiGjej1B1-2707</strain>
    </source>
</reference>
<evidence type="ECO:0000313" key="1">
    <source>
        <dbReference type="EMBL" id="HIR01710.1"/>
    </source>
</evidence>
<dbReference type="Gene3D" id="3.60.21.10">
    <property type="match status" value="1"/>
</dbReference>
<dbReference type="Proteomes" id="UP000824261">
    <property type="component" value="Unassembled WGS sequence"/>
</dbReference>
<organism evidence="1 2">
    <name type="scientific">Candidatus Aveggerthella stercoripullorum</name>
    <dbReference type="NCBI Taxonomy" id="2840688"/>
    <lineage>
        <taxon>Bacteria</taxon>
        <taxon>Bacillati</taxon>
        <taxon>Actinomycetota</taxon>
        <taxon>Coriobacteriia</taxon>
        <taxon>Eggerthellales</taxon>
        <taxon>Eggerthellaceae</taxon>
        <taxon>Eggerthellaceae incertae sedis</taxon>
        <taxon>Candidatus Aveggerthella</taxon>
    </lineage>
</organism>
<sequence length="229" mass="26728">MIYLTGDIHGQYDIHKLATRGLANQDIAPKEGDFLVVCGDFGLVWNKRQNSEERYWLRWLAKKPWTTLFVDGNHENFDRLGAYPTEEWNGGLVHPVHEKVYHLMRGQTYDLEGVRLFTLGGAHSHDMPWRKEGVSWWPQEMPSDDELRQSEAALDACGRSVDVVVTHCAPTLVQGRIDPTFETDRLTDYLEHVRETVSFKRWFFGHYHLDRDYDDGFSALYERVVPFVR</sequence>